<feature type="transmembrane region" description="Helical" evidence="7">
    <location>
        <begin position="41"/>
        <end position="70"/>
    </location>
</feature>
<dbReference type="InterPro" id="IPR051689">
    <property type="entry name" value="Sterol_desaturase/TMEM195"/>
</dbReference>
<dbReference type="Pfam" id="PF04116">
    <property type="entry name" value="FA_hydroxylase"/>
    <property type="match status" value="1"/>
</dbReference>
<evidence type="ECO:0000256" key="1">
    <source>
        <dbReference type="ARBA" id="ARBA00004127"/>
    </source>
</evidence>
<comment type="caution">
    <text evidence="9">The sequence shown here is derived from an EMBL/GenBank/DDBJ whole genome shotgun (WGS) entry which is preliminary data.</text>
</comment>
<organism evidence="9 10">
    <name type="scientific">Sinimarinibacterium flocculans</name>
    <dbReference type="NCBI Taxonomy" id="985250"/>
    <lineage>
        <taxon>Bacteria</taxon>
        <taxon>Pseudomonadati</taxon>
        <taxon>Pseudomonadota</taxon>
        <taxon>Gammaproteobacteria</taxon>
        <taxon>Nevskiales</taxon>
        <taxon>Nevskiaceae</taxon>
        <taxon>Sinimarinibacterium</taxon>
    </lineage>
</organism>
<reference evidence="9 10" key="1">
    <citation type="submission" date="2018-04" db="EMBL/GenBank/DDBJ databases">
        <title>Genomic Encyclopedia of Type Strains, Phase IV (KMG-IV): sequencing the most valuable type-strain genomes for metagenomic binning, comparative biology and taxonomic classification.</title>
        <authorList>
            <person name="Goeker M."/>
        </authorList>
    </citation>
    <scope>NUCLEOTIDE SEQUENCE [LARGE SCALE GENOMIC DNA]</scope>
    <source>
        <strain evidence="9 10">DSM 104150</strain>
    </source>
</reference>
<dbReference type="GO" id="GO:0005506">
    <property type="term" value="F:iron ion binding"/>
    <property type="evidence" value="ECO:0007669"/>
    <property type="project" value="InterPro"/>
</dbReference>
<keyword evidence="5" id="KW-0443">Lipid metabolism</keyword>
<evidence type="ECO:0000256" key="6">
    <source>
        <dbReference type="ARBA" id="ARBA00023136"/>
    </source>
</evidence>
<evidence type="ECO:0000256" key="4">
    <source>
        <dbReference type="ARBA" id="ARBA00023002"/>
    </source>
</evidence>
<evidence type="ECO:0000256" key="2">
    <source>
        <dbReference type="ARBA" id="ARBA00022692"/>
    </source>
</evidence>
<name>A0A318DZK1_9GAMM</name>
<dbReference type="RefSeq" id="WP_110266908.1">
    <property type="nucleotide sequence ID" value="NZ_CAWNXA010000016.1"/>
</dbReference>
<keyword evidence="10" id="KW-1185">Reference proteome</keyword>
<evidence type="ECO:0000313" key="9">
    <source>
        <dbReference type="EMBL" id="PXV63619.1"/>
    </source>
</evidence>
<dbReference type="Proteomes" id="UP000248330">
    <property type="component" value="Unassembled WGS sequence"/>
</dbReference>
<keyword evidence="6 7" id="KW-0472">Membrane</keyword>
<keyword evidence="2 7" id="KW-0812">Transmembrane</keyword>
<evidence type="ECO:0000256" key="7">
    <source>
        <dbReference type="SAM" id="Phobius"/>
    </source>
</evidence>
<evidence type="ECO:0000256" key="5">
    <source>
        <dbReference type="ARBA" id="ARBA00023098"/>
    </source>
</evidence>
<dbReference type="OrthoDB" id="9770329at2"/>
<evidence type="ECO:0000313" key="10">
    <source>
        <dbReference type="Proteomes" id="UP000248330"/>
    </source>
</evidence>
<dbReference type="GO" id="GO:0006643">
    <property type="term" value="P:membrane lipid metabolic process"/>
    <property type="evidence" value="ECO:0007669"/>
    <property type="project" value="TreeGrafter"/>
</dbReference>
<gene>
    <name evidence="9" type="ORF">C8D93_11615</name>
</gene>
<keyword evidence="4" id="KW-0560">Oxidoreductase</keyword>
<feature type="transmembrane region" description="Helical" evidence="7">
    <location>
        <begin position="136"/>
        <end position="158"/>
    </location>
</feature>
<dbReference type="GO" id="GO:0016020">
    <property type="term" value="C:membrane"/>
    <property type="evidence" value="ECO:0007669"/>
    <property type="project" value="GOC"/>
</dbReference>
<accession>A0A318DZK1</accession>
<evidence type="ECO:0000256" key="3">
    <source>
        <dbReference type="ARBA" id="ARBA00022989"/>
    </source>
</evidence>
<feature type="transmembrane region" description="Helical" evidence="7">
    <location>
        <begin position="82"/>
        <end position="99"/>
    </location>
</feature>
<keyword evidence="3 7" id="KW-1133">Transmembrane helix</keyword>
<dbReference type="PANTHER" id="PTHR21624:SF1">
    <property type="entry name" value="ALKYLGLYCEROL MONOOXYGENASE"/>
    <property type="match status" value="1"/>
</dbReference>
<dbReference type="PANTHER" id="PTHR21624">
    <property type="entry name" value="STEROL DESATURASE-RELATED PROTEIN"/>
    <property type="match status" value="1"/>
</dbReference>
<protein>
    <submittedName>
        <fullName evidence="9">Sterol desaturase/sphingolipid hydroxylase (Fatty acid hydroxylase superfamily)</fullName>
    </submittedName>
</protein>
<sequence length="295" mass="34088">MENLGNDKLVLYAIPLFLFMVGLEAWISTRRQRGWYQREDAFASLSMGVGNVVISGALKAFWLGLFVWLYQYRVFDLDLHSAWVWIGGLFLQDFCFYWYHRSSHRIRLLWAAHENHHSSRFFNFTTALRQSWTTPLYSASFFLPMALLGFHPLMILTYQAISLIYQFFLHTESVDRLGPIEWAMNTPSHHRVHHGRNPEYIDCNYAGIFIIWDRLFGSFVPEKARVDFGLVGEHPGYNPLHIAVHHFVLIARDLRQARSSGDVLGILFRGPEWWKARQLAGPLPAAAANPPVGPV</sequence>
<dbReference type="EMBL" id="QICN01000016">
    <property type="protein sequence ID" value="PXV63619.1"/>
    <property type="molecule type" value="Genomic_DNA"/>
</dbReference>
<dbReference type="InterPro" id="IPR006694">
    <property type="entry name" value="Fatty_acid_hydroxylase"/>
</dbReference>
<dbReference type="GO" id="GO:0012505">
    <property type="term" value="C:endomembrane system"/>
    <property type="evidence" value="ECO:0007669"/>
    <property type="project" value="UniProtKB-SubCell"/>
</dbReference>
<dbReference type="AlphaFoldDB" id="A0A318DZK1"/>
<dbReference type="GO" id="GO:0008610">
    <property type="term" value="P:lipid biosynthetic process"/>
    <property type="evidence" value="ECO:0007669"/>
    <property type="project" value="InterPro"/>
</dbReference>
<dbReference type="GO" id="GO:0050479">
    <property type="term" value="F:glyceryl-ether monooxygenase activity"/>
    <property type="evidence" value="ECO:0007669"/>
    <property type="project" value="TreeGrafter"/>
</dbReference>
<comment type="subcellular location">
    <subcellularLocation>
        <location evidence="1">Endomembrane system</location>
        <topology evidence="1">Multi-pass membrane protein</topology>
    </subcellularLocation>
</comment>
<feature type="domain" description="Fatty acid hydroxylase" evidence="8">
    <location>
        <begin position="86"/>
        <end position="218"/>
    </location>
</feature>
<feature type="transmembrane region" description="Helical" evidence="7">
    <location>
        <begin position="12"/>
        <end position="29"/>
    </location>
</feature>
<evidence type="ECO:0000259" key="8">
    <source>
        <dbReference type="Pfam" id="PF04116"/>
    </source>
</evidence>
<proteinExistence type="predicted"/>